<comment type="subcellular location">
    <subcellularLocation>
        <location evidence="1">Nucleus</location>
    </subcellularLocation>
</comment>
<evidence type="ECO:0000256" key="6">
    <source>
        <dbReference type="ARBA" id="ARBA00023306"/>
    </source>
</evidence>
<evidence type="ECO:0000259" key="7">
    <source>
        <dbReference type="PROSITE" id="PS50815"/>
    </source>
</evidence>
<dbReference type="GO" id="GO:0005737">
    <property type="term" value="C:cytoplasm"/>
    <property type="evidence" value="ECO:0007669"/>
    <property type="project" value="TreeGrafter"/>
</dbReference>
<dbReference type="PROSITE" id="PS50815">
    <property type="entry name" value="HORMA"/>
    <property type="match status" value="1"/>
</dbReference>
<dbReference type="Gene3D" id="3.30.900.10">
    <property type="entry name" value="HORMA domain"/>
    <property type="match status" value="1"/>
</dbReference>
<dbReference type="GO" id="GO:0051301">
    <property type="term" value="P:cell division"/>
    <property type="evidence" value="ECO:0007669"/>
    <property type="project" value="UniProtKB-KW"/>
</dbReference>
<feature type="domain" description="HORMA" evidence="7">
    <location>
        <begin position="34"/>
        <end position="229"/>
    </location>
</feature>
<dbReference type="InterPro" id="IPR003511">
    <property type="entry name" value="HORMA_dom"/>
</dbReference>
<keyword evidence="5" id="KW-0539">Nucleus</keyword>
<accession>A0A5J4YQ31</accession>
<comment type="caution">
    <text evidence="8">The sequence shown here is derived from an EMBL/GenBank/DDBJ whole genome shotgun (WGS) entry which is preliminary data.</text>
</comment>
<dbReference type="InterPro" id="IPR036570">
    <property type="entry name" value="HORMA_dom_sf"/>
</dbReference>
<dbReference type="SUPFAM" id="SSF56019">
    <property type="entry name" value="The spindle assembly checkpoint protein mad2"/>
    <property type="match status" value="1"/>
</dbReference>
<dbReference type="OMA" id="WQFDVEI"/>
<evidence type="ECO:0000256" key="2">
    <source>
        <dbReference type="ARBA" id="ARBA00010348"/>
    </source>
</evidence>
<evidence type="ECO:0000256" key="5">
    <source>
        <dbReference type="ARBA" id="ARBA00023242"/>
    </source>
</evidence>
<reference evidence="9" key="1">
    <citation type="journal article" date="2019" name="Nat. Commun.">
        <title>Expansion of phycobilisome linker gene families in mesophilic red algae.</title>
        <authorList>
            <person name="Lee J."/>
            <person name="Kim D."/>
            <person name="Bhattacharya D."/>
            <person name="Yoon H.S."/>
        </authorList>
    </citation>
    <scope>NUCLEOTIDE SEQUENCE [LARGE SCALE GENOMIC DNA]</scope>
    <source>
        <strain evidence="9">CCMP 1328</strain>
    </source>
</reference>
<evidence type="ECO:0000313" key="9">
    <source>
        <dbReference type="Proteomes" id="UP000324585"/>
    </source>
</evidence>
<keyword evidence="4" id="KW-0498">Mitosis</keyword>
<evidence type="ECO:0000313" key="8">
    <source>
        <dbReference type="EMBL" id="KAA8493070.1"/>
    </source>
</evidence>
<dbReference type="AlphaFoldDB" id="A0A5J4YQ31"/>
<evidence type="ECO:0000256" key="3">
    <source>
        <dbReference type="ARBA" id="ARBA00022618"/>
    </source>
</evidence>
<dbReference type="PANTHER" id="PTHR11842:SF11">
    <property type="entry name" value="MITOTIC SPINDLE ASSEMBLY CHECKPOINT PROTEIN MAD2A"/>
    <property type="match status" value="1"/>
</dbReference>
<evidence type="ECO:0000256" key="4">
    <source>
        <dbReference type="ARBA" id="ARBA00022776"/>
    </source>
</evidence>
<dbReference type="GO" id="GO:0000776">
    <property type="term" value="C:kinetochore"/>
    <property type="evidence" value="ECO:0007669"/>
    <property type="project" value="TreeGrafter"/>
</dbReference>
<dbReference type="Pfam" id="PF02301">
    <property type="entry name" value="HORMA"/>
    <property type="match status" value="1"/>
</dbReference>
<dbReference type="GO" id="GO:0005654">
    <property type="term" value="C:nucleoplasm"/>
    <property type="evidence" value="ECO:0007669"/>
    <property type="project" value="TreeGrafter"/>
</dbReference>
<dbReference type="GO" id="GO:0007094">
    <property type="term" value="P:mitotic spindle assembly checkpoint signaling"/>
    <property type="evidence" value="ECO:0007669"/>
    <property type="project" value="TreeGrafter"/>
</dbReference>
<name>A0A5J4YQ31_PORPP</name>
<dbReference type="FunFam" id="3.30.900.10:FF:000002">
    <property type="entry name" value="Mitotic spindle assembly checkpoint protein MAD2A"/>
    <property type="match status" value="1"/>
</dbReference>
<sequence length="238" mass="25591">MQMSAGVGAAAAQAPDAGADGKSSAAANTSVTLRGSTEIVTEFFGYGVNSILFQRGIYPPESFTRVSKYGLTMLVSKDDALKKYLNAVLQNVGEWLHRGDVRKLVVVISSLDSNRVLERWAFDVEMDENARSMAAGANNNASSGAGVSAGKSEKLIAQEIQAVIRQITSSVTFLPLLSEPCSFDLLVYTSKDLVEGADWEQSDPRLIKCAQNVRLRGFSTNIHSIDTNVAYAVDDDAM</sequence>
<protein>
    <submittedName>
        <fullName evidence="8">Mitotic spindle assembly checkpoint protein MAD2A</fullName>
    </submittedName>
</protein>
<keyword evidence="9" id="KW-1185">Reference proteome</keyword>
<keyword evidence="3" id="KW-0132">Cell division</keyword>
<dbReference type="EMBL" id="VRMN01000008">
    <property type="protein sequence ID" value="KAA8493070.1"/>
    <property type="molecule type" value="Genomic_DNA"/>
</dbReference>
<keyword evidence="6" id="KW-0131">Cell cycle</keyword>
<dbReference type="Proteomes" id="UP000324585">
    <property type="component" value="Unassembled WGS sequence"/>
</dbReference>
<dbReference type="InterPro" id="IPR045091">
    <property type="entry name" value="Mad2-like"/>
</dbReference>
<proteinExistence type="inferred from homology"/>
<organism evidence="8 9">
    <name type="scientific">Porphyridium purpureum</name>
    <name type="common">Red alga</name>
    <name type="synonym">Porphyridium cruentum</name>
    <dbReference type="NCBI Taxonomy" id="35688"/>
    <lineage>
        <taxon>Eukaryota</taxon>
        <taxon>Rhodophyta</taxon>
        <taxon>Bangiophyceae</taxon>
        <taxon>Porphyridiales</taxon>
        <taxon>Porphyridiaceae</taxon>
        <taxon>Porphyridium</taxon>
    </lineage>
</organism>
<evidence type="ECO:0000256" key="1">
    <source>
        <dbReference type="ARBA" id="ARBA00004123"/>
    </source>
</evidence>
<gene>
    <name evidence="8" type="ORF">FVE85_9342</name>
</gene>
<comment type="similarity">
    <text evidence="2">Belongs to the MAD2 family.</text>
</comment>
<dbReference type="PANTHER" id="PTHR11842">
    <property type="entry name" value="MITOTIC SPINDLE ASSEMBLY CHECKPOINT PROTEIN MAD2"/>
    <property type="match status" value="1"/>
</dbReference>
<dbReference type="OrthoDB" id="1806at2759"/>